<reference evidence="1 2" key="1">
    <citation type="journal article" date="2024" name="Plant Biotechnol. J.">
        <title>Dendrobium thyrsiflorum genome and its molecular insights into genes involved in important horticultural traits.</title>
        <authorList>
            <person name="Chen B."/>
            <person name="Wang J.Y."/>
            <person name="Zheng P.J."/>
            <person name="Li K.L."/>
            <person name="Liang Y.M."/>
            <person name="Chen X.F."/>
            <person name="Zhang C."/>
            <person name="Zhao X."/>
            <person name="He X."/>
            <person name="Zhang G.Q."/>
            <person name="Liu Z.J."/>
            <person name="Xu Q."/>
        </authorList>
    </citation>
    <scope>NUCLEOTIDE SEQUENCE [LARGE SCALE GENOMIC DNA]</scope>
    <source>
        <strain evidence="1">GZMU011</strain>
    </source>
</reference>
<keyword evidence="2" id="KW-1185">Reference proteome</keyword>
<name>A0ABD0U528_DENTH</name>
<dbReference type="EMBL" id="JANQDX010000018">
    <property type="protein sequence ID" value="KAL0907160.1"/>
    <property type="molecule type" value="Genomic_DNA"/>
</dbReference>
<organism evidence="1 2">
    <name type="scientific">Dendrobium thyrsiflorum</name>
    <name type="common">Pinecone-like raceme dendrobium</name>
    <name type="synonym">Orchid</name>
    <dbReference type="NCBI Taxonomy" id="117978"/>
    <lineage>
        <taxon>Eukaryota</taxon>
        <taxon>Viridiplantae</taxon>
        <taxon>Streptophyta</taxon>
        <taxon>Embryophyta</taxon>
        <taxon>Tracheophyta</taxon>
        <taxon>Spermatophyta</taxon>
        <taxon>Magnoliopsida</taxon>
        <taxon>Liliopsida</taxon>
        <taxon>Asparagales</taxon>
        <taxon>Orchidaceae</taxon>
        <taxon>Epidendroideae</taxon>
        <taxon>Malaxideae</taxon>
        <taxon>Dendrobiinae</taxon>
        <taxon>Dendrobium</taxon>
    </lineage>
</organism>
<evidence type="ECO:0000313" key="2">
    <source>
        <dbReference type="Proteomes" id="UP001552299"/>
    </source>
</evidence>
<comment type="caution">
    <text evidence="1">The sequence shown here is derived from an EMBL/GenBank/DDBJ whole genome shotgun (WGS) entry which is preliminary data.</text>
</comment>
<sequence>MQCRGAQGYSVGALGYTSPGLQKPNRDGSLILAFFCLRYLFLKVQIGHSYDAEQGPQQSTFELMLSAREEEENKKV</sequence>
<proteinExistence type="predicted"/>
<accession>A0ABD0U528</accession>
<evidence type="ECO:0000313" key="1">
    <source>
        <dbReference type="EMBL" id="KAL0907160.1"/>
    </source>
</evidence>
<dbReference type="AlphaFoldDB" id="A0ABD0U528"/>
<gene>
    <name evidence="1" type="ORF">M5K25_025707</name>
</gene>
<protein>
    <submittedName>
        <fullName evidence="1">Uncharacterized protein</fullName>
    </submittedName>
</protein>
<dbReference type="Proteomes" id="UP001552299">
    <property type="component" value="Unassembled WGS sequence"/>
</dbReference>